<feature type="binding site" evidence="10">
    <location>
        <position position="75"/>
    </location>
    <ligand>
        <name>Zn(2+)</name>
        <dbReference type="ChEBI" id="CHEBI:29105"/>
        <label>1</label>
    </ligand>
</feature>
<comment type="similarity">
    <text evidence="2">Belongs to the peptidase M20A family.</text>
</comment>
<reference evidence="12 13" key="1">
    <citation type="journal article" date="2024" name="Insects">
        <title>An Improved Chromosome-Level Genome Assembly of the Firefly Pyrocoelia pectoralis.</title>
        <authorList>
            <person name="Fu X."/>
            <person name="Meyer-Rochow V.B."/>
            <person name="Ballantyne L."/>
            <person name="Zhu X."/>
        </authorList>
    </citation>
    <scope>NUCLEOTIDE SEQUENCE [LARGE SCALE GENOMIC DNA]</scope>
    <source>
        <strain evidence="12">XCY_ONT2</strain>
    </source>
</reference>
<dbReference type="GO" id="GO:0046872">
    <property type="term" value="F:metal ion binding"/>
    <property type="evidence" value="ECO:0007669"/>
    <property type="project" value="UniProtKB-KW"/>
</dbReference>
<dbReference type="GO" id="GO:0005737">
    <property type="term" value="C:cytoplasm"/>
    <property type="evidence" value="ECO:0007669"/>
    <property type="project" value="UniProtKB-SubCell"/>
</dbReference>
<evidence type="ECO:0000259" key="11">
    <source>
        <dbReference type="Pfam" id="PF07687"/>
    </source>
</evidence>
<dbReference type="EMBL" id="JAVRBK010000010">
    <property type="protein sequence ID" value="KAK5638398.1"/>
    <property type="molecule type" value="Genomic_DNA"/>
</dbReference>
<dbReference type="PROSITE" id="PS00759">
    <property type="entry name" value="ARGE_DAPE_CPG2_2"/>
    <property type="match status" value="1"/>
</dbReference>
<evidence type="ECO:0000256" key="2">
    <source>
        <dbReference type="ARBA" id="ARBA00006247"/>
    </source>
</evidence>
<evidence type="ECO:0000313" key="12">
    <source>
        <dbReference type="EMBL" id="KAK5638398.1"/>
    </source>
</evidence>
<dbReference type="EC" id="3.5.1.14" evidence="3"/>
<sequence>MDLDKLAIENFRKYLRIPTVQPNVNYEPAVSFLETLARDLDLPIRIYQYHPDNPIVLISWIGTEPELPSILLNSHMDMVPVNKTKWKYDPFGAEMDEYGNIHGRGAQDCKSVGMLYVEAIRRLKQSKVQLRRTVHVLFVPDEEVGGTRGMKALTVTEDFRKLNVGFAIDEGFPDEGNKFLISYAEKIVRQFVINCEGTSGHGSLLLQNTAGEKLASVLTAIYNLRKVQKEKLAKNTSLGLGNIIAINLTKIEGGLSSNIIPLKFSLTFDCRLPPDADIDEFDGTVSRLCQEAGSGITVEFLSERPPTSLFTTLDDSNRYWVAFKQVITDLGIPFETWIYSATTDGTHLRKSGTPTIGFVPFRNTPFKKHAENEFLNARTFLEGIDVYTKLLPALANV</sequence>
<dbReference type="Proteomes" id="UP001329430">
    <property type="component" value="Chromosome 10"/>
</dbReference>
<evidence type="ECO:0000256" key="9">
    <source>
        <dbReference type="PIRSR" id="PIRSR036696-1"/>
    </source>
</evidence>
<dbReference type="GO" id="GO:0004046">
    <property type="term" value="F:aminoacylase activity"/>
    <property type="evidence" value="ECO:0007669"/>
    <property type="project" value="UniProtKB-EC"/>
</dbReference>
<dbReference type="Pfam" id="PF01546">
    <property type="entry name" value="Peptidase_M20"/>
    <property type="match status" value="1"/>
</dbReference>
<dbReference type="PIRSF" id="PIRSF036696">
    <property type="entry name" value="ACY-1"/>
    <property type="match status" value="1"/>
</dbReference>
<keyword evidence="7 10" id="KW-0862">Zinc</keyword>
<dbReference type="InterPro" id="IPR011650">
    <property type="entry name" value="Peptidase_M20_dimer"/>
</dbReference>
<dbReference type="InterPro" id="IPR052083">
    <property type="entry name" value="Aminoacylase-1_M20A"/>
</dbReference>
<dbReference type="InterPro" id="IPR001261">
    <property type="entry name" value="ArgE/DapE_CS"/>
</dbReference>
<protein>
    <recommendedName>
        <fullName evidence="3">N-acyl-aliphatic-L-amino acid amidohydrolase</fullName>
        <ecNumber evidence="3">3.5.1.14</ecNumber>
    </recommendedName>
    <alternativeName>
        <fullName evidence="8">N-acyl-L-amino-acid amidohydrolase</fullName>
    </alternativeName>
</protein>
<dbReference type="NCBIfam" id="TIGR01880">
    <property type="entry name" value="Ac-peptdase-euk"/>
    <property type="match status" value="1"/>
</dbReference>
<dbReference type="InterPro" id="IPR002933">
    <property type="entry name" value="Peptidase_M20"/>
</dbReference>
<evidence type="ECO:0000256" key="4">
    <source>
        <dbReference type="ARBA" id="ARBA00022490"/>
    </source>
</evidence>
<gene>
    <name evidence="12" type="ORF">RI129_012693</name>
</gene>
<name>A0AAN7UZW7_9COLE</name>
<dbReference type="FunFam" id="3.30.70.360:FF:000005">
    <property type="entry name" value="Putative Aminoacylase-1"/>
    <property type="match status" value="1"/>
</dbReference>
<feature type="binding site" evidence="10">
    <location>
        <position position="170"/>
    </location>
    <ligand>
        <name>Zn(2+)</name>
        <dbReference type="ChEBI" id="CHEBI:29105"/>
        <label>1</label>
    </ligand>
</feature>
<feature type="binding site" evidence="10">
    <location>
        <position position="108"/>
    </location>
    <ligand>
        <name>Zn(2+)</name>
        <dbReference type="ChEBI" id="CHEBI:29105"/>
        <label>1</label>
    </ligand>
</feature>
<accession>A0AAN7UZW7</accession>
<dbReference type="Pfam" id="PF07687">
    <property type="entry name" value="M20_dimer"/>
    <property type="match status" value="1"/>
</dbReference>
<evidence type="ECO:0000256" key="7">
    <source>
        <dbReference type="ARBA" id="ARBA00022833"/>
    </source>
</evidence>
<comment type="cofactor">
    <cofactor evidence="10">
        <name>Zn(2+)</name>
        <dbReference type="ChEBI" id="CHEBI:29105"/>
    </cofactor>
    <text evidence="10">Binds 2 Zn(2+) ions per subunit.</text>
</comment>
<keyword evidence="5 10" id="KW-0479">Metal-binding</keyword>
<evidence type="ECO:0000256" key="8">
    <source>
        <dbReference type="ARBA" id="ARBA00029656"/>
    </source>
</evidence>
<evidence type="ECO:0000256" key="3">
    <source>
        <dbReference type="ARBA" id="ARBA00011913"/>
    </source>
</evidence>
<feature type="binding site" evidence="10">
    <location>
        <position position="143"/>
    </location>
    <ligand>
        <name>Zn(2+)</name>
        <dbReference type="ChEBI" id="CHEBI:29105"/>
        <label>2</label>
    </ligand>
</feature>
<dbReference type="PANTHER" id="PTHR45892:SF1">
    <property type="entry name" value="AMINOACYLASE-1"/>
    <property type="match status" value="1"/>
</dbReference>
<keyword evidence="4" id="KW-0963">Cytoplasm</keyword>
<feature type="binding site" evidence="10">
    <location>
        <position position="369"/>
    </location>
    <ligand>
        <name>Zn(2+)</name>
        <dbReference type="ChEBI" id="CHEBI:29105"/>
        <label>2</label>
    </ligand>
</feature>
<feature type="active site" description="Proton acceptor" evidence="9">
    <location>
        <position position="142"/>
    </location>
</feature>
<evidence type="ECO:0000256" key="5">
    <source>
        <dbReference type="ARBA" id="ARBA00022723"/>
    </source>
</evidence>
<dbReference type="Gene3D" id="3.30.70.360">
    <property type="match status" value="1"/>
</dbReference>
<dbReference type="Gene3D" id="1.10.150.900">
    <property type="match status" value="1"/>
</dbReference>
<comment type="caution">
    <text evidence="12">The sequence shown here is derived from an EMBL/GenBank/DDBJ whole genome shotgun (WGS) entry which is preliminary data.</text>
</comment>
<feature type="domain" description="Peptidase M20 dimerisation" evidence="11">
    <location>
        <begin position="185"/>
        <end position="291"/>
    </location>
</feature>
<evidence type="ECO:0000313" key="13">
    <source>
        <dbReference type="Proteomes" id="UP001329430"/>
    </source>
</evidence>
<dbReference type="InterPro" id="IPR010159">
    <property type="entry name" value="N-acyl_aa_amidohydrolase"/>
</dbReference>
<evidence type="ECO:0000256" key="10">
    <source>
        <dbReference type="PIRSR" id="PIRSR036696-2"/>
    </source>
</evidence>
<dbReference type="AlphaFoldDB" id="A0AAN7UZW7"/>
<dbReference type="InterPro" id="IPR036264">
    <property type="entry name" value="Bact_exopeptidase_dim_dom"/>
</dbReference>
<feature type="active site" evidence="9">
    <location>
        <position position="77"/>
    </location>
</feature>
<evidence type="ECO:0000256" key="1">
    <source>
        <dbReference type="ARBA" id="ARBA00004496"/>
    </source>
</evidence>
<comment type="subcellular location">
    <subcellularLocation>
        <location evidence="1">Cytoplasm</location>
    </subcellularLocation>
</comment>
<feature type="binding site" evidence="10">
    <location>
        <position position="108"/>
    </location>
    <ligand>
        <name>Zn(2+)</name>
        <dbReference type="ChEBI" id="CHEBI:29105"/>
        <label>2</label>
    </ligand>
</feature>
<dbReference type="Gene3D" id="3.40.630.10">
    <property type="entry name" value="Zn peptidases"/>
    <property type="match status" value="1"/>
</dbReference>
<keyword evidence="6" id="KW-0378">Hydrolase</keyword>
<dbReference type="PANTHER" id="PTHR45892">
    <property type="entry name" value="AMINOACYLASE-1"/>
    <property type="match status" value="1"/>
</dbReference>
<organism evidence="12 13">
    <name type="scientific">Pyrocoelia pectoralis</name>
    <dbReference type="NCBI Taxonomy" id="417401"/>
    <lineage>
        <taxon>Eukaryota</taxon>
        <taxon>Metazoa</taxon>
        <taxon>Ecdysozoa</taxon>
        <taxon>Arthropoda</taxon>
        <taxon>Hexapoda</taxon>
        <taxon>Insecta</taxon>
        <taxon>Pterygota</taxon>
        <taxon>Neoptera</taxon>
        <taxon>Endopterygota</taxon>
        <taxon>Coleoptera</taxon>
        <taxon>Polyphaga</taxon>
        <taxon>Elateriformia</taxon>
        <taxon>Elateroidea</taxon>
        <taxon>Lampyridae</taxon>
        <taxon>Lampyrinae</taxon>
        <taxon>Pyrocoelia</taxon>
    </lineage>
</organism>
<dbReference type="SUPFAM" id="SSF55031">
    <property type="entry name" value="Bacterial exopeptidase dimerisation domain"/>
    <property type="match status" value="1"/>
</dbReference>
<proteinExistence type="inferred from homology"/>
<dbReference type="SUPFAM" id="SSF53187">
    <property type="entry name" value="Zn-dependent exopeptidases"/>
    <property type="match status" value="1"/>
</dbReference>
<evidence type="ECO:0000256" key="6">
    <source>
        <dbReference type="ARBA" id="ARBA00022801"/>
    </source>
</evidence>
<dbReference type="GO" id="GO:0006520">
    <property type="term" value="P:amino acid metabolic process"/>
    <property type="evidence" value="ECO:0007669"/>
    <property type="project" value="InterPro"/>
</dbReference>
<keyword evidence="13" id="KW-1185">Reference proteome</keyword>